<organism evidence="1 2">
    <name type="scientific">Streptomyces stelliscabiei</name>
    <dbReference type="NCBI Taxonomy" id="146820"/>
    <lineage>
        <taxon>Bacteria</taxon>
        <taxon>Bacillati</taxon>
        <taxon>Actinomycetota</taxon>
        <taxon>Actinomycetes</taxon>
        <taxon>Kitasatosporales</taxon>
        <taxon>Streptomycetaceae</taxon>
        <taxon>Streptomyces</taxon>
    </lineage>
</organism>
<dbReference type="AlphaFoldDB" id="A0A8I0P7G6"/>
<sequence>MEGSDLLDVELGASGASSDAVELAPVDQEAEVLAGDA</sequence>
<gene>
    <name evidence="1" type="ORF">H4687_005839</name>
</gene>
<comment type="caution">
    <text evidence="1">The sequence shown here is derived from an EMBL/GenBank/DDBJ whole genome shotgun (WGS) entry which is preliminary data.</text>
</comment>
<evidence type="ECO:0000313" key="2">
    <source>
        <dbReference type="Proteomes" id="UP000629287"/>
    </source>
</evidence>
<proteinExistence type="predicted"/>
<protein>
    <submittedName>
        <fullName evidence="1">Uncharacterized protein</fullName>
    </submittedName>
</protein>
<keyword evidence="2" id="KW-1185">Reference proteome</keyword>
<dbReference type="EMBL" id="JADBGF010000001">
    <property type="protein sequence ID" value="MBE1599710.1"/>
    <property type="molecule type" value="Genomic_DNA"/>
</dbReference>
<reference evidence="1 2" key="1">
    <citation type="submission" date="2020-10" db="EMBL/GenBank/DDBJ databases">
        <title>Sequencing the genomes of 1000 actinobacteria strains.</title>
        <authorList>
            <person name="Klenk H.-P."/>
        </authorList>
    </citation>
    <scope>NUCLEOTIDE SEQUENCE [LARGE SCALE GENOMIC DNA]</scope>
    <source>
        <strain evidence="1 2">DSM 41803</strain>
    </source>
</reference>
<accession>A0A8I0P7G6</accession>
<name>A0A8I0P7G6_9ACTN</name>
<dbReference type="Proteomes" id="UP000629287">
    <property type="component" value="Unassembled WGS sequence"/>
</dbReference>
<evidence type="ECO:0000313" key="1">
    <source>
        <dbReference type="EMBL" id="MBE1599710.1"/>
    </source>
</evidence>